<sequence length="755" mass="84472">MEFHSSFHDVSLDILFVLFPNGNTTYIIIDQASCSITLERFPPERIRNFSIIAHVDHGKSTLADRLLEETGTITKDAQNKQVLDKLQVERERGITVKAQTASLIHRHKGKDYLLNLIDTPGHVDFNYEVARSLAACQGVILLIDANQITLERFPPERIRNFSIIAHVDHGKSTLADRLLEETGTITKDAQNKQVLDKLQVERERGITVKAQTASLIHRHKGKDYLLNLIDTPGHVDFNYEVARSLAACQGVILLIDANQGIQAQTVANFYLAFEAELAIIPVLNKIDLKGAKPEEVAQHMTSLFDFDDDEILKISAKTGAGIGGVLLAIIDRIPAPSADPSAPLQALLFDTWFNTFRGVVCFLAVKNGAIRKGEKVKFHQTGKEYEVQEVGVMHPEETKTDALHAGQVGYLYANVKTTKEAKIGETVHHTNVAVSPLPGFKEAQPMVYAGVYPTDQSQHSVLKGALEKLLLTDASVNLSVDSSSTLGHGWRLGFLGLLHLDVFAQRLEQEFDANVVMTTPNVPYKVKIGGTKNIKFYGRDELLILNPCHLPPESMIVECQEPMVLSTLITPQEYLGDIATLVMDRRGEQIDQFYIDNERIMMKIIFPLSEVIVDFFDELKSFTSGYASFDYEDHGYRVTSLTKLDVYFNGKQAEELTQLCHITKARSKAKHMAHKLKESLPQQLFEIAIQVKTGSRVLARDNIKARRKDVLAKCYGGDITRKTKLLRKQAEGKKKMRLIGNVEVPKEAFINIVKR</sequence>
<dbReference type="OMA" id="QVKCDEN"/>
<evidence type="ECO:0000256" key="2">
    <source>
        <dbReference type="ARBA" id="ARBA00022741"/>
    </source>
</evidence>
<dbReference type="GO" id="GO:0005525">
    <property type="term" value="F:GTP binding"/>
    <property type="evidence" value="ECO:0007669"/>
    <property type="project" value="UniProtKB-UniRule"/>
</dbReference>
<dbReference type="PRINTS" id="PR00315">
    <property type="entry name" value="ELONGATNFCT"/>
</dbReference>
<dbReference type="PROSITE" id="PS00301">
    <property type="entry name" value="G_TR_1"/>
    <property type="match status" value="2"/>
</dbReference>
<dbReference type="GO" id="GO:0097177">
    <property type="term" value="F:mitochondrial ribosome binding"/>
    <property type="evidence" value="ECO:0007669"/>
    <property type="project" value="TreeGrafter"/>
</dbReference>
<feature type="domain" description="Tr-type G" evidence="9">
    <location>
        <begin position="156"/>
        <end position="337"/>
    </location>
</feature>
<dbReference type="SUPFAM" id="SSF52540">
    <property type="entry name" value="P-loop containing nucleoside triphosphate hydrolases"/>
    <property type="match status" value="2"/>
</dbReference>
<feature type="binding site" evidence="8">
    <location>
        <begin position="230"/>
        <end position="234"/>
    </location>
    <ligand>
        <name>GTP</name>
        <dbReference type="ChEBI" id="CHEBI:37565"/>
    </ligand>
</feature>
<dbReference type="PANTHER" id="PTHR43512:SF7">
    <property type="entry name" value="TRANSLATION FACTOR GUF1, MITOCHONDRIAL"/>
    <property type="match status" value="1"/>
</dbReference>
<evidence type="ECO:0000256" key="3">
    <source>
        <dbReference type="ARBA" id="ARBA00022792"/>
    </source>
</evidence>
<gene>
    <name evidence="10" type="ORF">CAPTEDRAFT_221636</name>
</gene>
<keyword evidence="8" id="KW-0648">Protein biosynthesis</keyword>
<keyword evidence="6 8" id="KW-0342">GTP-binding</keyword>
<dbReference type="InterPro" id="IPR013842">
    <property type="entry name" value="LepA_CTD"/>
</dbReference>
<dbReference type="PROSITE" id="PS51722">
    <property type="entry name" value="G_TR_2"/>
    <property type="match status" value="2"/>
</dbReference>
<keyword evidence="4 8" id="KW-0378">Hydrolase</keyword>
<dbReference type="FunFam" id="3.30.70.240:FF:000007">
    <property type="entry name" value="Translation factor GUF1, mitochondrial"/>
    <property type="match status" value="1"/>
</dbReference>
<dbReference type="CDD" id="cd03699">
    <property type="entry name" value="EF4_II"/>
    <property type="match status" value="1"/>
</dbReference>
<dbReference type="Gene3D" id="2.40.30.10">
    <property type="entry name" value="Translation factors"/>
    <property type="match status" value="1"/>
</dbReference>
<keyword evidence="12" id="KW-1185">Reference proteome</keyword>
<dbReference type="CDD" id="cd03709">
    <property type="entry name" value="lepA_C"/>
    <property type="match status" value="1"/>
</dbReference>
<dbReference type="PANTHER" id="PTHR43512">
    <property type="entry name" value="TRANSLATION FACTOR GUF1-RELATED"/>
    <property type="match status" value="1"/>
</dbReference>
<dbReference type="InterPro" id="IPR009000">
    <property type="entry name" value="Transl_B-barrel_sf"/>
</dbReference>
<dbReference type="GO" id="GO:0005743">
    <property type="term" value="C:mitochondrial inner membrane"/>
    <property type="evidence" value="ECO:0007669"/>
    <property type="project" value="UniProtKB-SubCell"/>
</dbReference>
<dbReference type="Pfam" id="PF00009">
    <property type="entry name" value="GTP_EFTU"/>
    <property type="match status" value="2"/>
</dbReference>
<dbReference type="InterPro" id="IPR035647">
    <property type="entry name" value="EFG_III/V"/>
</dbReference>
<dbReference type="InterPro" id="IPR000795">
    <property type="entry name" value="T_Tr_GTP-bd_dom"/>
</dbReference>
<dbReference type="HOGENOM" id="CLU_009995_3_1_1"/>
<dbReference type="InterPro" id="IPR006297">
    <property type="entry name" value="EF-4"/>
</dbReference>
<dbReference type="CDD" id="cd01890">
    <property type="entry name" value="LepA"/>
    <property type="match status" value="1"/>
</dbReference>
<dbReference type="GO" id="GO:0003924">
    <property type="term" value="F:GTPase activity"/>
    <property type="evidence" value="ECO:0007669"/>
    <property type="project" value="UniProtKB-UniRule"/>
</dbReference>
<evidence type="ECO:0000313" key="11">
    <source>
        <dbReference type="EnsemblMetazoa" id="CapteP221636"/>
    </source>
</evidence>
<comment type="catalytic activity">
    <reaction evidence="8">
        <text>GTP + H2O = GDP + phosphate + H(+)</text>
        <dbReference type="Rhea" id="RHEA:19669"/>
        <dbReference type="ChEBI" id="CHEBI:15377"/>
        <dbReference type="ChEBI" id="CHEBI:15378"/>
        <dbReference type="ChEBI" id="CHEBI:37565"/>
        <dbReference type="ChEBI" id="CHEBI:43474"/>
        <dbReference type="ChEBI" id="CHEBI:58189"/>
        <dbReference type="EC" id="3.6.5.n1"/>
    </reaction>
</comment>
<dbReference type="HAMAP" id="MF_00071">
    <property type="entry name" value="LepA"/>
    <property type="match status" value="1"/>
</dbReference>
<evidence type="ECO:0000259" key="9">
    <source>
        <dbReference type="PROSITE" id="PS51722"/>
    </source>
</evidence>
<dbReference type="SUPFAM" id="SSF54980">
    <property type="entry name" value="EF-G C-terminal domain-like"/>
    <property type="match status" value="2"/>
</dbReference>
<comment type="similarity">
    <text evidence="1">Belongs to the TRAFAC class translation factor GTPase superfamily. Classic translation factor GTPase family. LepA subfamily.</text>
</comment>
<dbReference type="InterPro" id="IPR035654">
    <property type="entry name" value="LepA_IV"/>
</dbReference>
<dbReference type="Proteomes" id="UP000014760">
    <property type="component" value="Unassembled WGS sequence"/>
</dbReference>
<comment type="subcellular location">
    <subcellularLocation>
        <location evidence="8">Mitochondrion inner membrane</location>
        <topology evidence="8">Peripheral membrane protein</topology>
        <orientation evidence="8">Matrix side</orientation>
    </subcellularLocation>
</comment>
<comment type="function">
    <text evidence="8">Promotes mitochondrial protein synthesis. May act as a fidelity factor of the translation reaction, by catalyzing a one-codon backward translocation of tRNAs on improperly translocated ribosomes. Binds to mitochondrial ribosomes in a GTP-dependent manner.</text>
</comment>
<dbReference type="Gene3D" id="3.30.70.2570">
    <property type="entry name" value="Elongation factor 4, C-terminal domain"/>
    <property type="match status" value="1"/>
</dbReference>
<evidence type="ECO:0000313" key="10">
    <source>
        <dbReference type="EMBL" id="ELU17902.1"/>
    </source>
</evidence>
<dbReference type="STRING" id="283909.R7VH52"/>
<comment type="similarity">
    <text evidence="8">Belongs to the GTP-binding elongation factor family. LepA subfamily.</text>
</comment>
<reference evidence="10 12" key="2">
    <citation type="journal article" date="2013" name="Nature">
        <title>Insights into bilaterian evolution from three spiralian genomes.</title>
        <authorList>
            <person name="Simakov O."/>
            <person name="Marletaz F."/>
            <person name="Cho S.J."/>
            <person name="Edsinger-Gonzales E."/>
            <person name="Havlak P."/>
            <person name="Hellsten U."/>
            <person name="Kuo D.H."/>
            <person name="Larsson T."/>
            <person name="Lv J."/>
            <person name="Arendt D."/>
            <person name="Savage R."/>
            <person name="Osoegawa K."/>
            <person name="de Jong P."/>
            <person name="Grimwood J."/>
            <person name="Chapman J.A."/>
            <person name="Shapiro H."/>
            <person name="Aerts A."/>
            <person name="Otillar R.P."/>
            <person name="Terry A.Y."/>
            <person name="Boore J.L."/>
            <person name="Grigoriev I.V."/>
            <person name="Lindberg D.R."/>
            <person name="Seaver E.C."/>
            <person name="Weisblat D.A."/>
            <person name="Putnam N.H."/>
            <person name="Rokhsar D.S."/>
        </authorList>
    </citation>
    <scope>NUCLEOTIDE SEQUENCE</scope>
    <source>
        <strain evidence="10 12">I ESC-2004</strain>
    </source>
</reference>
<dbReference type="Gene3D" id="3.40.50.300">
    <property type="entry name" value="P-loop containing nucleotide triphosphate hydrolases"/>
    <property type="match status" value="2"/>
</dbReference>
<dbReference type="Gene3D" id="3.30.70.240">
    <property type="match status" value="1"/>
</dbReference>
<evidence type="ECO:0000313" key="12">
    <source>
        <dbReference type="Proteomes" id="UP000014760"/>
    </source>
</evidence>
<feature type="binding site" evidence="8">
    <location>
        <begin position="284"/>
        <end position="287"/>
    </location>
    <ligand>
        <name>GTP</name>
        <dbReference type="ChEBI" id="CHEBI:37565"/>
    </ligand>
</feature>
<evidence type="ECO:0000256" key="6">
    <source>
        <dbReference type="ARBA" id="ARBA00023134"/>
    </source>
</evidence>
<reference evidence="12" key="1">
    <citation type="submission" date="2012-12" db="EMBL/GenBank/DDBJ databases">
        <authorList>
            <person name="Hellsten U."/>
            <person name="Grimwood J."/>
            <person name="Chapman J.A."/>
            <person name="Shapiro H."/>
            <person name="Aerts A."/>
            <person name="Otillar R.P."/>
            <person name="Terry A.Y."/>
            <person name="Boore J.L."/>
            <person name="Simakov O."/>
            <person name="Marletaz F."/>
            <person name="Cho S.-J."/>
            <person name="Edsinger-Gonzales E."/>
            <person name="Havlak P."/>
            <person name="Kuo D.-H."/>
            <person name="Larsson T."/>
            <person name="Lv J."/>
            <person name="Arendt D."/>
            <person name="Savage R."/>
            <person name="Osoegawa K."/>
            <person name="de Jong P."/>
            <person name="Lindberg D.R."/>
            <person name="Seaver E.C."/>
            <person name="Weisblat D.A."/>
            <person name="Putnam N.H."/>
            <person name="Grigoriev I.V."/>
            <person name="Rokhsar D.S."/>
        </authorList>
    </citation>
    <scope>NUCLEOTIDE SEQUENCE</scope>
    <source>
        <strain evidence="12">I ESC-2004</strain>
    </source>
</reference>
<dbReference type="OrthoDB" id="1074at2759"/>
<evidence type="ECO:0000256" key="7">
    <source>
        <dbReference type="ARBA" id="ARBA00023136"/>
    </source>
</evidence>
<dbReference type="EnsemblMetazoa" id="CapteT221636">
    <property type="protein sequence ID" value="CapteP221636"/>
    <property type="gene ID" value="CapteG221636"/>
</dbReference>
<dbReference type="FunCoup" id="R7VH52">
    <property type="interactions" value="1713"/>
</dbReference>
<feature type="domain" description="Tr-type G" evidence="9">
    <location>
        <begin position="44"/>
        <end position="147"/>
    </location>
</feature>
<dbReference type="FunFam" id="3.30.70.870:FF:000004">
    <property type="entry name" value="Translation factor GUF1, mitochondrial"/>
    <property type="match status" value="1"/>
</dbReference>
<evidence type="ECO:0000256" key="5">
    <source>
        <dbReference type="ARBA" id="ARBA00023128"/>
    </source>
</evidence>
<dbReference type="GO" id="GO:0045727">
    <property type="term" value="P:positive regulation of translation"/>
    <property type="evidence" value="ECO:0007669"/>
    <property type="project" value="UniProtKB-UniRule"/>
</dbReference>
<reference evidence="11" key="3">
    <citation type="submission" date="2015-06" db="UniProtKB">
        <authorList>
            <consortium name="EnsemblMetazoa"/>
        </authorList>
    </citation>
    <scope>IDENTIFICATION</scope>
</reference>
<keyword evidence="2 8" id="KW-0547">Nucleotide-binding</keyword>
<protein>
    <recommendedName>
        <fullName evidence="8">Translation factor GUF1 homolog, mitochondrial</fullName>
        <ecNumber evidence="8">3.6.5.n1</ecNumber>
    </recommendedName>
    <alternativeName>
        <fullName evidence="8">Elongation factor 4 homolog</fullName>
        <shortName evidence="8">EF-4</shortName>
    </alternativeName>
    <alternativeName>
        <fullName evidence="8">GTPase GUF1 homolog</fullName>
    </alternativeName>
    <alternativeName>
        <fullName evidence="8">Ribosomal back-translocase</fullName>
    </alternativeName>
</protein>
<name>R7VH52_CAPTE</name>
<dbReference type="Gene3D" id="3.30.70.870">
    <property type="entry name" value="Elongation Factor G (Translational Gtpase), domain 3"/>
    <property type="match status" value="1"/>
</dbReference>
<evidence type="ECO:0000256" key="8">
    <source>
        <dbReference type="HAMAP-Rule" id="MF_03137"/>
    </source>
</evidence>
<evidence type="ECO:0000256" key="4">
    <source>
        <dbReference type="ARBA" id="ARBA00022801"/>
    </source>
</evidence>
<dbReference type="InterPro" id="IPR004161">
    <property type="entry name" value="EFTu-like_2"/>
</dbReference>
<dbReference type="AlphaFoldDB" id="R7VH52"/>
<dbReference type="EMBL" id="AMQN01016607">
    <property type="status" value="NOT_ANNOTATED_CDS"/>
    <property type="molecule type" value="Genomic_DNA"/>
</dbReference>
<keyword evidence="7 8" id="KW-0472">Membrane</keyword>
<dbReference type="NCBIfam" id="TIGR01393">
    <property type="entry name" value="lepA"/>
    <property type="match status" value="1"/>
</dbReference>
<feature type="binding site" evidence="8">
    <location>
        <begin position="165"/>
        <end position="172"/>
    </location>
    <ligand>
        <name>GTP</name>
        <dbReference type="ChEBI" id="CHEBI:37565"/>
    </ligand>
</feature>
<dbReference type="InterPro" id="IPR005225">
    <property type="entry name" value="Small_GTP-bd"/>
</dbReference>
<dbReference type="FunFam" id="3.40.50.300:FF:000078">
    <property type="entry name" value="Elongation factor 4"/>
    <property type="match status" value="1"/>
</dbReference>
<dbReference type="InterPro" id="IPR000640">
    <property type="entry name" value="EFG_V-like"/>
</dbReference>
<keyword evidence="5 8" id="KW-0496">Mitochondrion</keyword>
<organism evidence="10">
    <name type="scientific">Capitella teleta</name>
    <name type="common">Polychaete worm</name>
    <dbReference type="NCBI Taxonomy" id="283909"/>
    <lineage>
        <taxon>Eukaryota</taxon>
        <taxon>Metazoa</taxon>
        <taxon>Spiralia</taxon>
        <taxon>Lophotrochozoa</taxon>
        <taxon>Annelida</taxon>
        <taxon>Polychaeta</taxon>
        <taxon>Sedentaria</taxon>
        <taxon>Scolecida</taxon>
        <taxon>Capitellidae</taxon>
        <taxon>Capitella</taxon>
    </lineage>
</organism>
<dbReference type="EMBL" id="AMQN01016606">
    <property type="status" value="NOT_ANNOTATED_CDS"/>
    <property type="molecule type" value="Genomic_DNA"/>
</dbReference>
<dbReference type="GO" id="GO:0005759">
    <property type="term" value="C:mitochondrial matrix"/>
    <property type="evidence" value="ECO:0007669"/>
    <property type="project" value="UniProtKB-UniRule"/>
</dbReference>
<proteinExistence type="inferred from homology"/>
<evidence type="ECO:0000256" key="1">
    <source>
        <dbReference type="ARBA" id="ARBA00005454"/>
    </source>
</evidence>
<dbReference type="Pfam" id="PF06421">
    <property type="entry name" value="LepA_C"/>
    <property type="match status" value="1"/>
</dbReference>
<dbReference type="EC" id="3.6.5.n1" evidence="8"/>
<dbReference type="FunFam" id="3.30.70.2570:FF:000001">
    <property type="entry name" value="Translation factor GUF1, mitochondrial"/>
    <property type="match status" value="1"/>
</dbReference>
<dbReference type="SUPFAM" id="SSF50447">
    <property type="entry name" value="Translation proteins"/>
    <property type="match status" value="1"/>
</dbReference>
<dbReference type="FunFam" id="2.40.30.10:FF:000015">
    <property type="entry name" value="Translation factor GUF1, mitochondrial"/>
    <property type="match status" value="1"/>
</dbReference>
<accession>R7VH52</accession>
<dbReference type="EMBL" id="KB292235">
    <property type="protein sequence ID" value="ELU17902.1"/>
    <property type="molecule type" value="Genomic_DNA"/>
</dbReference>
<dbReference type="Pfam" id="PF03144">
    <property type="entry name" value="GTP_EFTU_D2"/>
    <property type="match status" value="1"/>
</dbReference>
<dbReference type="InterPro" id="IPR031157">
    <property type="entry name" value="G_TR_CS"/>
</dbReference>
<dbReference type="InterPro" id="IPR038363">
    <property type="entry name" value="LepA_C_sf"/>
</dbReference>
<dbReference type="Pfam" id="PF00679">
    <property type="entry name" value="EFG_C"/>
    <property type="match status" value="1"/>
</dbReference>
<dbReference type="InterPro" id="IPR027417">
    <property type="entry name" value="P-loop_NTPase"/>
</dbReference>
<keyword evidence="3 8" id="KW-0999">Mitochondrion inner membrane</keyword>
<dbReference type="NCBIfam" id="TIGR00231">
    <property type="entry name" value="small_GTP"/>
    <property type="match status" value="2"/>
</dbReference>
<dbReference type="GO" id="GO:0006412">
    <property type="term" value="P:translation"/>
    <property type="evidence" value="ECO:0007669"/>
    <property type="project" value="UniProtKB-KW"/>
</dbReference>